<dbReference type="InterPro" id="IPR000718">
    <property type="entry name" value="Peptidase_M13"/>
</dbReference>
<evidence type="ECO:0008006" key="12">
    <source>
        <dbReference type="Google" id="ProtNLM"/>
    </source>
</evidence>
<dbReference type="InterPro" id="IPR008753">
    <property type="entry name" value="Peptidase_M13_N"/>
</dbReference>
<comment type="caution">
    <text evidence="10">The sequence shown here is derived from an EMBL/GenBank/DDBJ whole genome shotgun (WGS) entry which is preliminary data.</text>
</comment>
<gene>
    <name evidence="10" type="ORF">PEVE_00022425</name>
</gene>
<proteinExistence type="predicted"/>
<dbReference type="InterPro" id="IPR024079">
    <property type="entry name" value="MetalloPept_cat_dom_sf"/>
</dbReference>
<dbReference type="PROSITE" id="PS51885">
    <property type="entry name" value="NEPRILYSIN"/>
    <property type="match status" value="1"/>
</dbReference>
<protein>
    <recommendedName>
        <fullName evidence="12">Endothelin-converting enzyme 1</fullName>
    </recommendedName>
</protein>
<comment type="cofactor">
    <cofactor evidence="1">
        <name>Zn(2+)</name>
        <dbReference type="ChEBI" id="CHEBI:29105"/>
    </cofactor>
</comment>
<dbReference type="EMBL" id="CALNXI010000003">
    <property type="protein sequence ID" value="CAH3013804.1"/>
    <property type="molecule type" value="Genomic_DNA"/>
</dbReference>
<evidence type="ECO:0000259" key="8">
    <source>
        <dbReference type="Pfam" id="PF01431"/>
    </source>
</evidence>
<dbReference type="InterPro" id="IPR042089">
    <property type="entry name" value="Peptidase_M13_dom_2"/>
</dbReference>
<keyword evidence="4" id="KW-0378">Hydrolase</keyword>
<keyword evidence="6" id="KW-0482">Metalloprotease</keyword>
<dbReference type="PANTHER" id="PTHR11733">
    <property type="entry name" value="ZINC METALLOPROTEASE FAMILY M13 NEPRILYSIN-RELATED"/>
    <property type="match status" value="1"/>
</dbReference>
<evidence type="ECO:0000313" key="11">
    <source>
        <dbReference type="Proteomes" id="UP001159427"/>
    </source>
</evidence>
<evidence type="ECO:0000256" key="5">
    <source>
        <dbReference type="ARBA" id="ARBA00022833"/>
    </source>
</evidence>
<organism evidence="10 11">
    <name type="scientific">Porites evermanni</name>
    <dbReference type="NCBI Taxonomy" id="104178"/>
    <lineage>
        <taxon>Eukaryota</taxon>
        <taxon>Metazoa</taxon>
        <taxon>Cnidaria</taxon>
        <taxon>Anthozoa</taxon>
        <taxon>Hexacorallia</taxon>
        <taxon>Scleractinia</taxon>
        <taxon>Fungiina</taxon>
        <taxon>Poritidae</taxon>
        <taxon>Porites</taxon>
    </lineage>
</organism>
<reference evidence="10 11" key="1">
    <citation type="submission" date="2022-05" db="EMBL/GenBank/DDBJ databases">
        <authorList>
            <consortium name="Genoscope - CEA"/>
            <person name="William W."/>
        </authorList>
    </citation>
    <scope>NUCLEOTIDE SEQUENCE [LARGE SCALE GENOMIC DNA]</scope>
</reference>
<evidence type="ECO:0000256" key="1">
    <source>
        <dbReference type="ARBA" id="ARBA00001947"/>
    </source>
</evidence>
<keyword evidence="7" id="KW-0472">Membrane</keyword>
<dbReference type="Gene3D" id="3.40.390.10">
    <property type="entry name" value="Collagenase (Catalytic Domain)"/>
    <property type="match status" value="1"/>
</dbReference>
<dbReference type="Gene3D" id="1.10.1380.10">
    <property type="entry name" value="Neutral endopeptidase , domain2"/>
    <property type="match status" value="1"/>
</dbReference>
<keyword evidence="3" id="KW-0479">Metal-binding</keyword>
<keyword evidence="7" id="KW-1133">Transmembrane helix</keyword>
<feature type="domain" description="Peptidase M13 C-terminal" evidence="8">
    <location>
        <begin position="564"/>
        <end position="766"/>
    </location>
</feature>
<dbReference type="InterPro" id="IPR018497">
    <property type="entry name" value="Peptidase_M13_C"/>
</dbReference>
<evidence type="ECO:0000259" key="9">
    <source>
        <dbReference type="Pfam" id="PF05649"/>
    </source>
</evidence>
<dbReference type="SUPFAM" id="SSF55486">
    <property type="entry name" value="Metalloproteases ('zincins'), catalytic domain"/>
    <property type="match status" value="1"/>
</dbReference>
<accession>A0ABN8LA01</accession>
<dbReference type="PRINTS" id="PR00786">
    <property type="entry name" value="NEPRILYSIN"/>
</dbReference>
<keyword evidence="2" id="KW-0645">Protease</keyword>
<evidence type="ECO:0000256" key="6">
    <source>
        <dbReference type="ARBA" id="ARBA00023049"/>
    </source>
</evidence>
<evidence type="ECO:0000256" key="7">
    <source>
        <dbReference type="SAM" id="Phobius"/>
    </source>
</evidence>
<evidence type="ECO:0000256" key="2">
    <source>
        <dbReference type="ARBA" id="ARBA00022670"/>
    </source>
</evidence>
<keyword evidence="7" id="KW-0812">Transmembrane</keyword>
<keyword evidence="5" id="KW-0862">Zinc</keyword>
<dbReference type="Pfam" id="PF01431">
    <property type="entry name" value="Peptidase_M13"/>
    <property type="match status" value="1"/>
</dbReference>
<sequence>MKKVQHATERDAQSPGEKLLVTTELERERNVKRTKRLTTREKLSRGFIAFLLVMFFLLAVIFGFLYAKRAHSNLQTKEQCLKSYPCVTKECVLTTAELLNYLDPKIDPCEDFYKYACGGWIKRNPLPTKKTVWNQFTKLEEETSKFINNILQNKEIQAEYSKISSFRKGMAYHVSCLDTETINERGTKPLEDLIKEYGSWTITSNNWDGKSWSMVNYLAKMRRKLALGPFFTVFIGADQRNSIQNTIQLRPIAYLGISRRRLTSNDTHGREGREVYKQFMLNLTRALGANNDSYNDIIDVINFEIKLAQAMPTGQQAYDDEYLYTKLTVKELNDLTGTAKINWKEYLEKLLFPVTGIHITDEQDVVVYGVDYLRNISSLLKATSNRTLANYMMWRLVDALYLRLGDKFEEIFKNFYITLDNYWSSTPREELCVQLMTEKYFGTPLSRIYVEKFFDGDSKKSARNLANGIRDAFVQNIHELDWMDEKTKAVAIKKAKRMVENIGYPEYIMDNKLLDDQYKDVTCNQSTYFENELSLDEALTKRELAVFGKPVDETRWAISPIAVNAYYDMLANKMVFPAAILQSPFYNTRYPWAVLYGGVGSIMGHELTHGFDVQGRRFDVNGDERNWWSVDTLKAFEKKTTCLKEQYSNFTFDGETIEGEQTLSENIADNGGIRQAFRAYQNWVAKNGEESRLPGMNLTNEQIFFISFARNWCSVFSAQGEEIAMMSEHSPAPWRTKASLMNFPEFAAAFKCRLGSPMNPIKKCAVW</sequence>
<evidence type="ECO:0000313" key="10">
    <source>
        <dbReference type="EMBL" id="CAH3013804.1"/>
    </source>
</evidence>
<keyword evidence="11" id="KW-1185">Reference proteome</keyword>
<feature type="transmembrane region" description="Helical" evidence="7">
    <location>
        <begin position="46"/>
        <end position="67"/>
    </location>
</feature>
<dbReference type="CDD" id="cd08662">
    <property type="entry name" value="M13"/>
    <property type="match status" value="1"/>
</dbReference>
<dbReference type="Pfam" id="PF05649">
    <property type="entry name" value="Peptidase_M13_N"/>
    <property type="match status" value="1"/>
</dbReference>
<evidence type="ECO:0000256" key="4">
    <source>
        <dbReference type="ARBA" id="ARBA00022801"/>
    </source>
</evidence>
<feature type="domain" description="Peptidase M13 N-terminal" evidence="9">
    <location>
        <begin position="108"/>
        <end position="505"/>
    </location>
</feature>
<evidence type="ECO:0000256" key="3">
    <source>
        <dbReference type="ARBA" id="ARBA00022723"/>
    </source>
</evidence>
<name>A0ABN8LA01_9CNID</name>
<dbReference type="PANTHER" id="PTHR11733:SF240">
    <property type="entry name" value="GH14155P-RELATED"/>
    <property type="match status" value="1"/>
</dbReference>
<dbReference type="Proteomes" id="UP001159427">
    <property type="component" value="Unassembled WGS sequence"/>
</dbReference>